<name>A0A8T0J4S1_CERPU</name>
<dbReference type="Proteomes" id="UP000822688">
    <property type="component" value="Chromosome 1"/>
</dbReference>
<evidence type="ECO:0000313" key="3">
    <source>
        <dbReference type="Proteomes" id="UP000822688"/>
    </source>
</evidence>
<dbReference type="AlphaFoldDB" id="A0A8T0J4S1"/>
<evidence type="ECO:0000256" key="1">
    <source>
        <dbReference type="SAM" id="MobiDB-lite"/>
    </source>
</evidence>
<dbReference type="EMBL" id="CM026421">
    <property type="protein sequence ID" value="KAG0590904.1"/>
    <property type="molecule type" value="Genomic_DNA"/>
</dbReference>
<feature type="region of interest" description="Disordered" evidence="1">
    <location>
        <begin position="69"/>
        <end position="90"/>
    </location>
</feature>
<reference evidence="2" key="1">
    <citation type="submission" date="2020-06" db="EMBL/GenBank/DDBJ databases">
        <title>WGS assembly of Ceratodon purpureus strain R40.</title>
        <authorList>
            <person name="Carey S.B."/>
            <person name="Jenkins J."/>
            <person name="Shu S."/>
            <person name="Lovell J.T."/>
            <person name="Sreedasyam A."/>
            <person name="Maumus F."/>
            <person name="Tiley G.P."/>
            <person name="Fernandez-Pozo N."/>
            <person name="Barry K."/>
            <person name="Chen C."/>
            <person name="Wang M."/>
            <person name="Lipzen A."/>
            <person name="Daum C."/>
            <person name="Saski C.A."/>
            <person name="Payton A.C."/>
            <person name="Mcbreen J.C."/>
            <person name="Conrad R.E."/>
            <person name="Kollar L.M."/>
            <person name="Olsson S."/>
            <person name="Huttunen S."/>
            <person name="Landis J.B."/>
            <person name="Wickett N.J."/>
            <person name="Johnson M.G."/>
            <person name="Rensing S.A."/>
            <person name="Grimwood J."/>
            <person name="Schmutz J."/>
            <person name="Mcdaniel S.F."/>
        </authorList>
    </citation>
    <scope>NUCLEOTIDE SEQUENCE</scope>
    <source>
        <strain evidence="2">R40</strain>
    </source>
</reference>
<protein>
    <submittedName>
        <fullName evidence="2">Uncharacterized protein</fullName>
    </submittedName>
</protein>
<sequence length="134" mass="14671">MPSPPCKFHPASRSARLRIQRRIRKRHPSTTPRTHSASPLHLLCTTKLLTHSLTHSHLSHHLLPNAELDFPASTSYPRHHQNTLTNLPYPPSSPLLPLNASFSIASFLAAASPTSPPKLYTHASPTGLSQLGTS</sequence>
<proteinExistence type="predicted"/>
<feature type="compositionally biased region" description="Polar residues" evidence="1">
    <location>
        <begin position="123"/>
        <end position="134"/>
    </location>
</feature>
<keyword evidence="3" id="KW-1185">Reference proteome</keyword>
<organism evidence="2 3">
    <name type="scientific">Ceratodon purpureus</name>
    <name type="common">Fire moss</name>
    <name type="synonym">Dicranum purpureum</name>
    <dbReference type="NCBI Taxonomy" id="3225"/>
    <lineage>
        <taxon>Eukaryota</taxon>
        <taxon>Viridiplantae</taxon>
        <taxon>Streptophyta</taxon>
        <taxon>Embryophyta</taxon>
        <taxon>Bryophyta</taxon>
        <taxon>Bryophytina</taxon>
        <taxon>Bryopsida</taxon>
        <taxon>Dicranidae</taxon>
        <taxon>Pseudoditrichales</taxon>
        <taxon>Ditrichaceae</taxon>
        <taxon>Ceratodon</taxon>
    </lineage>
</organism>
<evidence type="ECO:0000313" key="2">
    <source>
        <dbReference type="EMBL" id="KAG0590904.1"/>
    </source>
</evidence>
<accession>A0A8T0J4S1</accession>
<comment type="caution">
    <text evidence="2">The sequence shown here is derived from an EMBL/GenBank/DDBJ whole genome shotgun (WGS) entry which is preliminary data.</text>
</comment>
<feature type="region of interest" description="Disordered" evidence="1">
    <location>
        <begin position="115"/>
        <end position="134"/>
    </location>
</feature>
<gene>
    <name evidence="2" type="ORF">KC19_1G134200</name>
</gene>